<gene>
    <name evidence="2" type="ORF">MNOR_LOCUS34343</name>
</gene>
<feature type="non-terminal residue" evidence="2">
    <location>
        <position position="1"/>
    </location>
</feature>
<organism evidence="2 3">
    <name type="scientific">Meganyctiphanes norvegica</name>
    <name type="common">Northern krill</name>
    <name type="synonym">Thysanopoda norvegica</name>
    <dbReference type="NCBI Taxonomy" id="48144"/>
    <lineage>
        <taxon>Eukaryota</taxon>
        <taxon>Metazoa</taxon>
        <taxon>Ecdysozoa</taxon>
        <taxon>Arthropoda</taxon>
        <taxon>Crustacea</taxon>
        <taxon>Multicrustacea</taxon>
        <taxon>Malacostraca</taxon>
        <taxon>Eumalacostraca</taxon>
        <taxon>Eucarida</taxon>
        <taxon>Euphausiacea</taxon>
        <taxon>Euphausiidae</taxon>
        <taxon>Meganyctiphanes</taxon>
    </lineage>
</organism>
<accession>A0AAV2SAL9</accession>
<evidence type="ECO:0000313" key="2">
    <source>
        <dbReference type="EMBL" id="CAL4173015.1"/>
    </source>
</evidence>
<proteinExistence type="predicted"/>
<feature type="domain" description="Endonuclease/exonuclease/phosphatase" evidence="1">
    <location>
        <begin position="36"/>
        <end position="158"/>
    </location>
</feature>
<keyword evidence="3" id="KW-1185">Reference proteome</keyword>
<dbReference type="AlphaFoldDB" id="A0AAV2SAL9"/>
<protein>
    <recommendedName>
        <fullName evidence="1">Endonuclease/exonuclease/phosphatase domain-containing protein</fullName>
    </recommendedName>
</protein>
<comment type="caution">
    <text evidence="2">The sequence shown here is derived from an EMBL/GenBank/DDBJ whole genome shotgun (WGS) entry which is preliminary data.</text>
</comment>
<dbReference type="Gene3D" id="3.60.10.10">
    <property type="entry name" value="Endonuclease/exonuclease/phosphatase"/>
    <property type="match status" value="1"/>
</dbReference>
<dbReference type="EMBL" id="CAXKWB010052532">
    <property type="protein sequence ID" value="CAL4173015.1"/>
    <property type="molecule type" value="Genomic_DNA"/>
</dbReference>
<reference evidence="2 3" key="1">
    <citation type="submission" date="2024-05" db="EMBL/GenBank/DDBJ databases">
        <authorList>
            <person name="Wallberg A."/>
        </authorList>
    </citation>
    <scope>NUCLEOTIDE SEQUENCE [LARGE SCALE GENOMIC DNA]</scope>
</reference>
<dbReference type="GO" id="GO:0003824">
    <property type="term" value="F:catalytic activity"/>
    <property type="evidence" value="ECO:0007669"/>
    <property type="project" value="InterPro"/>
</dbReference>
<dbReference type="Pfam" id="PF14529">
    <property type="entry name" value="Exo_endo_phos_2"/>
    <property type="match status" value="1"/>
</dbReference>
<evidence type="ECO:0000313" key="3">
    <source>
        <dbReference type="Proteomes" id="UP001497623"/>
    </source>
</evidence>
<dbReference type="Proteomes" id="UP001497623">
    <property type="component" value="Unassembled WGS sequence"/>
</dbReference>
<name>A0AAV2SAL9_MEGNR</name>
<evidence type="ECO:0000259" key="1">
    <source>
        <dbReference type="Pfam" id="PF14529"/>
    </source>
</evidence>
<dbReference type="InterPro" id="IPR005135">
    <property type="entry name" value="Endo/exonuclease/phosphatase"/>
</dbReference>
<dbReference type="InterPro" id="IPR036691">
    <property type="entry name" value="Endo/exonu/phosph_ase_sf"/>
</dbReference>
<dbReference type="SUPFAM" id="SSF56219">
    <property type="entry name" value="DNase I-like"/>
    <property type="match status" value="1"/>
</dbReference>
<sequence length="300" mass="34414">GLAVVWNKNLALSIIPVETASDRLCAVVIKSDNQSIVLCNVYMPCDNNTDANFEIYGDVLYEMLTLFELYRGYDFIIGGDFNVDFRRNESRNLGLLKQFIDEEMFTCVSLQCPNTEFTYENNRGNKSFIDHFIVSESLTNCNVNVSHDGNNLTEHKPITLETTCSSVIISNENFSQIKIEWDKSTEIDISNYKNLQDQYFNQYIIPNDILDCNDFNCKQHNDCILEKLEEFIDIIKFSANATIPNKRFCHKKGLVGWHEFVKPFKEKSIFWHDIWKSAGSPPTGALADLRNLPEVNTVGL</sequence>